<organism evidence="1">
    <name type="scientific">Hexamita inflata</name>
    <dbReference type="NCBI Taxonomy" id="28002"/>
    <lineage>
        <taxon>Eukaryota</taxon>
        <taxon>Metamonada</taxon>
        <taxon>Diplomonadida</taxon>
        <taxon>Hexamitidae</taxon>
        <taxon>Hexamitinae</taxon>
        <taxon>Hexamita</taxon>
    </lineage>
</organism>
<dbReference type="AlphaFoldDB" id="A0AA86QYQ3"/>
<reference evidence="1" key="1">
    <citation type="submission" date="2023-06" db="EMBL/GenBank/DDBJ databases">
        <authorList>
            <person name="Kurt Z."/>
        </authorList>
    </citation>
    <scope>NUCLEOTIDE SEQUENCE</scope>
</reference>
<evidence type="ECO:0000313" key="1">
    <source>
        <dbReference type="EMBL" id="CAI9966518.1"/>
    </source>
</evidence>
<protein>
    <submittedName>
        <fullName evidence="2">Hypothetical_protein</fullName>
    </submittedName>
</protein>
<dbReference type="EMBL" id="CAXDID020000123">
    <property type="protein sequence ID" value="CAL6032684.1"/>
    <property type="molecule type" value="Genomic_DNA"/>
</dbReference>
<sequence length="167" mass="19431">MSITSTKSQHTYSQYSFGSTSSQWRLNSLACASTSIVMLHTLAQVPLDTVLDQLDVSLVCFGFTSGIYMIKYIYYNCELIVFIKILRFDVQINILQKNLILHNLELNHPPLFEYRHLISFQKWPGCLQVRANLAQFGLFLVSDLVFHFGYRHLFQKYSENFIKFLVS</sequence>
<keyword evidence="3" id="KW-1185">Reference proteome</keyword>
<comment type="caution">
    <text evidence="1">The sequence shown here is derived from an EMBL/GenBank/DDBJ whole genome shotgun (WGS) entry which is preliminary data.</text>
</comment>
<gene>
    <name evidence="2" type="ORF">HINF_LOCUS34605</name>
    <name evidence="1" type="ORF">HINF_LOCUS54163</name>
</gene>
<evidence type="ECO:0000313" key="2">
    <source>
        <dbReference type="EMBL" id="CAL6032684.1"/>
    </source>
</evidence>
<dbReference type="Proteomes" id="UP001642409">
    <property type="component" value="Unassembled WGS sequence"/>
</dbReference>
<evidence type="ECO:0000313" key="3">
    <source>
        <dbReference type="Proteomes" id="UP001642409"/>
    </source>
</evidence>
<name>A0AA86QYQ3_9EUKA</name>
<proteinExistence type="predicted"/>
<accession>A0AA86QYQ3</accession>
<reference evidence="2 3" key="2">
    <citation type="submission" date="2024-07" db="EMBL/GenBank/DDBJ databases">
        <authorList>
            <person name="Akdeniz Z."/>
        </authorList>
    </citation>
    <scope>NUCLEOTIDE SEQUENCE [LARGE SCALE GENOMIC DNA]</scope>
</reference>
<dbReference type="EMBL" id="CATOUU010001007">
    <property type="protein sequence ID" value="CAI9966518.1"/>
    <property type="molecule type" value="Genomic_DNA"/>
</dbReference>